<evidence type="ECO:0000256" key="9">
    <source>
        <dbReference type="RuleBase" id="RU004386"/>
    </source>
</evidence>
<dbReference type="NCBIfam" id="NF002759">
    <property type="entry name" value="PRK02813.1"/>
    <property type="match status" value="1"/>
</dbReference>
<dbReference type="SUPFAM" id="SSF53187">
    <property type="entry name" value="Zn-dependent exopeptidases"/>
    <property type="match status" value="1"/>
</dbReference>
<evidence type="ECO:0000256" key="2">
    <source>
        <dbReference type="ARBA" id="ARBA00008290"/>
    </source>
</evidence>
<dbReference type="Gene3D" id="2.30.250.10">
    <property type="entry name" value="Aminopeptidase i, Domain 2"/>
    <property type="match status" value="1"/>
</dbReference>
<dbReference type="GO" id="GO:0004177">
    <property type="term" value="F:aminopeptidase activity"/>
    <property type="evidence" value="ECO:0007669"/>
    <property type="project" value="UniProtKB-KW"/>
</dbReference>
<accession>A0AB73T1J2</accession>
<evidence type="ECO:0000256" key="10">
    <source>
        <dbReference type="RuleBase" id="RU004387"/>
    </source>
</evidence>
<comment type="similarity">
    <text evidence="2 9">Belongs to the peptidase M18 family.</text>
</comment>
<keyword evidence="6 9" id="KW-0378">Hydrolase</keyword>
<reference evidence="11 12" key="1">
    <citation type="submission" date="2018-05" db="EMBL/GenBank/DDBJ databases">
        <authorList>
            <person name="Goeker M."/>
            <person name="Huntemann M."/>
            <person name="Clum A."/>
            <person name="Pillay M."/>
            <person name="Palaniappan K."/>
            <person name="Varghese N."/>
            <person name="Mikhailova N."/>
            <person name="Stamatis D."/>
            <person name="Reddy T."/>
            <person name="Daum C."/>
            <person name="Shapiro N."/>
            <person name="Ivanova N."/>
            <person name="Kyrpides N."/>
            <person name="Woyke T."/>
        </authorList>
    </citation>
    <scope>NUCLEOTIDE SEQUENCE [LARGE SCALE GENOMIC DNA]</scope>
    <source>
        <strain evidence="11 12">DSM 26524</strain>
    </source>
</reference>
<evidence type="ECO:0000313" key="12">
    <source>
        <dbReference type="Proteomes" id="UP000245412"/>
    </source>
</evidence>
<dbReference type="GO" id="GO:0005737">
    <property type="term" value="C:cytoplasm"/>
    <property type="evidence" value="ECO:0007669"/>
    <property type="project" value="UniProtKB-ARBA"/>
</dbReference>
<keyword evidence="12" id="KW-1185">Reference proteome</keyword>
<dbReference type="Gene3D" id="3.40.630.10">
    <property type="entry name" value="Zn peptidases"/>
    <property type="match status" value="1"/>
</dbReference>
<evidence type="ECO:0000256" key="7">
    <source>
        <dbReference type="ARBA" id="ARBA00022833"/>
    </source>
</evidence>
<evidence type="ECO:0000256" key="8">
    <source>
        <dbReference type="ARBA" id="ARBA00023049"/>
    </source>
</evidence>
<dbReference type="AlphaFoldDB" id="A0AB73T1J2"/>
<dbReference type="PANTHER" id="PTHR28570">
    <property type="entry name" value="ASPARTYL AMINOPEPTIDASE"/>
    <property type="match status" value="1"/>
</dbReference>
<dbReference type="InterPro" id="IPR001948">
    <property type="entry name" value="Peptidase_M18"/>
</dbReference>
<dbReference type="GO" id="GO:0008237">
    <property type="term" value="F:metallopeptidase activity"/>
    <property type="evidence" value="ECO:0007669"/>
    <property type="project" value="UniProtKB-KW"/>
</dbReference>
<organism evidence="11 12">
    <name type="scientific">Murimonas intestini</name>
    <dbReference type="NCBI Taxonomy" id="1337051"/>
    <lineage>
        <taxon>Bacteria</taxon>
        <taxon>Bacillati</taxon>
        <taxon>Bacillota</taxon>
        <taxon>Clostridia</taxon>
        <taxon>Lachnospirales</taxon>
        <taxon>Lachnospiraceae</taxon>
        <taxon>Murimonas</taxon>
    </lineage>
</organism>
<keyword evidence="7 9" id="KW-0862">Zinc</keyword>
<comment type="caution">
    <text evidence="11">The sequence shown here is derived from an EMBL/GenBank/DDBJ whole genome shotgun (WGS) entry which is preliminary data.</text>
</comment>
<proteinExistence type="inferred from homology"/>
<sequence length="428" mass="46952">MNTIENLTEYLKNSVSPFHMVGHSIDLLDQAGFIPLSSKESWTLEKGKGYYCRTFSGELFAFKIGRDADLSKGVHIGGAHTDWPCLRVKPNGTFNKKGYLQINAEIYGGPILSTFFDRPLSIAGRLALKSKDLLNPDVVYVDLKKPVLTIPNLAIHMSRSEENAGGLDKQTHLMPLCAMVNETLNQDDYLLRYIAGSTGVKYEDILDFELYIYNPEEPQLVGLNGEFLSSPRLDNATSACALIYGLMDSSPSDRISLAALFDNEEIGSRTKQGADSQMLSIILEKIWASLGRDRISFLSDIQGSMILSVDVGHGFHPNYPASYDITTYPKLGSGFVIKMDSNQKYTWDCEAVGGLMNLCQTFGIPYQRCVKRTGQAGGGTIGSPLSAQVPVKTVDIGVPLLAMHSARELMGTADQISLTDAVTRFFTA</sequence>
<comment type="cofactor">
    <cofactor evidence="1 10">
        <name>Zn(2+)</name>
        <dbReference type="ChEBI" id="CHEBI:29105"/>
    </cofactor>
</comment>
<keyword evidence="3 9" id="KW-0031">Aminopeptidase</keyword>
<dbReference type="Pfam" id="PF02127">
    <property type="entry name" value="Peptidase_M18"/>
    <property type="match status" value="1"/>
</dbReference>
<evidence type="ECO:0000256" key="5">
    <source>
        <dbReference type="ARBA" id="ARBA00022723"/>
    </source>
</evidence>
<dbReference type="Proteomes" id="UP000245412">
    <property type="component" value="Unassembled WGS sequence"/>
</dbReference>
<keyword evidence="4 9" id="KW-0645">Protease</keyword>
<evidence type="ECO:0000256" key="4">
    <source>
        <dbReference type="ARBA" id="ARBA00022670"/>
    </source>
</evidence>
<dbReference type="GO" id="GO:0006508">
    <property type="term" value="P:proteolysis"/>
    <property type="evidence" value="ECO:0007669"/>
    <property type="project" value="UniProtKB-KW"/>
</dbReference>
<evidence type="ECO:0000256" key="3">
    <source>
        <dbReference type="ARBA" id="ARBA00022438"/>
    </source>
</evidence>
<gene>
    <name evidence="11" type="ORF">C7383_11068</name>
</gene>
<keyword evidence="8 9" id="KW-0482">Metalloprotease</keyword>
<dbReference type="EC" id="3.4.11.-" evidence="10"/>
<dbReference type="InterPro" id="IPR023358">
    <property type="entry name" value="Peptidase_M18_dom2"/>
</dbReference>
<evidence type="ECO:0000313" key="11">
    <source>
        <dbReference type="EMBL" id="PWJ74028.1"/>
    </source>
</evidence>
<dbReference type="RefSeq" id="WP_109747370.1">
    <property type="nucleotide sequence ID" value="NZ_JANKBI010000009.1"/>
</dbReference>
<dbReference type="SUPFAM" id="SSF101821">
    <property type="entry name" value="Aminopeptidase/glucanase lid domain"/>
    <property type="match status" value="1"/>
</dbReference>
<dbReference type="EMBL" id="QGGY01000010">
    <property type="protein sequence ID" value="PWJ74028.1"/>
    <property type="molecule type" value="Genomic_DNA"/>
</dbReference>
<evidence type="ECO:0000256" key="6">
    <source>
        <dbReference type="ARBA" id="ARBA00022801"/>
    </source>
</evidence>
<evidence type="ECO:0000256" key="1">
    <source>
        <dbReference type="ARBA" id="ARBA00001947"/>
    </source>
</evidence>
<name>A0AB73T1J2_9FIRM</name>
<dbReference type="PANTHER" id="PTHR28570:SF3">
    <property type="entry name" value="ASPARTYL AMINOPEPTIDASE"/>
    <property type="match status" value="1"/>
</dbReference>
<dbReference type="GO" id="GO:0008270">
    <property type="term" value="F:zinc ion binding"/>
    <property type="evidence" value="ECO:0007669"/>
    <property type="project" value="InterPro"/>
</dbReference>
<dbReference type="PRINTS" id="PR00932">
    <property type="entry name" value="AMINO1PTASE"/>
</dbReference>
<protein>
    <recommendedName>
        <fullName evidence="10">M18 family aminopeptidase</fullName>
        <ecNumber evidence="10">3.4.11.-</ecNumber>
    </recommendedName>
</protein>
<keyword evidence="5 9" id="KW-0479">Metal-binding</keyword>